<proteinExistence type="predicted"/>
<dbReference type="EMBL" id="CP027792">
    <property type="protein sequence ID" value="AVP57012.1"/>
    <property type="molecule type" value="Genomic_DNA"/>
</dbReference>
<dbReference type="KEGG" id="melm:C7H73_04620"/>
<dbReference type="SMART" id="SM00155">
    <property type="entry name" value="PLDc"/>
    <property type="match status" value="2"/>
</dbReference>
<feature type="domain" description="PLD phosphodiesterase" evidence="2">
    <location>
        <begin position="201"/>
        <end position="228"/>
    </location>
</feature>
<dbReference type="PANTHER" id="PTHR21248:SF12">
    <property type="entry name" value="CARDIOLIPIN SYNTHASE C"/>
    <property type="match status" value="1"/>
</dbReference>
<accession>A0A2P1NJ03</accession>
<dbReference type="InterPro" id="IPR001736">
    <property type="entry name" value="PLipase_D/transphosphatidylase"/>
</dbReference>
<dbReference type="GO" id="GO:0030572">
    <property type="term" value="F:phosphatidyltransferase activity"/>
    <property type="evidence" value="ECO:0007669"/>
    <property type="project" value="UniProtKB-ARBA"/>
</dbReference>
<sequence>MIRIALLSGLGHTIVVVLGLLIYVLGTRINQQRRHPSAALGWVLGMVTLPYLTLPLFLLFGVRKFARPARRHHWQGPPPMGEGPAWAAQLLAGMEVAPAVRNRHITLHPHGAAALAGLLETIACARQQLDVCTYVFAHDEIGAQVSRALLQAVERGVAVRLLVDAVGSLQTPPGMLRALARSGVQVRRFMPLLHNPLRGHTNLRNHRKLVVADGQRLWSGGRNLACEYFLDRPGRPAWVDLSFEICGPLAQHAHIQFGTDWRIAQGRTLRRMRRAPHMPALPGPVHGPLAQWIVSGPDHADDTVHALLMAGAFHAQRRIVAVTPYFVPDDGLLDAWCLACRRGVQVSLLVPARSNHGLADVARERALRQLVAAGARVWLSPAMLHAKAVLIDDDLALAGSLNLDARSLFLNYEAMTAFYGEQELRWLSDWCAQLITQAQPYQAHPPSLPRDLVEGVVRALGFQL</sequence>
<evidence type="ECO:0000259" key="2">
    <source>
        <dbReference type="PROSITE" id="PS50035"/>
    </source>
</evidence>
<dbReference type="PANTHER" id="PTHR21248">
    <property type="entry name" value="CARDIOLIPIN SYNTHASE"/>
    <property type="match status" value="1"/>
</dbReference>
<dbReference type="AlphaFoldDB" id="A0A2P1NJ03"/>
<name>A0A2P1NJ03_9BURK</name>
<evidence type="ECO:0000313" key="3">
    <source>
        <dbReference type="EMBL" id="AVP57012.1"/>
    </source>
</evidence>
<gene>
    <name evidence="3" type="ORF">C7H73_04620</name>
</gene>
<dbReference type="GO" id="GO:0032049">
    <property type="term" value="P:cardiolipin biosynthetic process"/>
    <property type="evidence" value="ECO:0007669"/>
    <property type="project" value="UniProtKB-ARBA"/>
</dbReference>
<keyword evidence="1" id="KW-0812">Transmembrane</keyword>
<protein>
    <submittedName>
        <fullName evidence="3">Cardiolipin synthase</fullName>
    </submittedName>
</protein>
<dbReference type="RefSeq" id="WP_106845569.1">
    <property type="nucleotide sequence ID" value="NZ_CP027792.1"/>
</dbReference>
<dbReference type="InterPro" id="IPR025202">
    <property type="entry name" value="PLD-like_dom"/>
</dbReference>
<evidence type="ECO:0000256" key="1">
    <source>
        <dbReference type="SAM" id="Phobius"/>
    </source>
</evidence>
<keyword evidence="1" id="KW-1133">Transmembrane helix</keyword>
<feature type="transmembrane region" description="Helical" evidence="1">
    <location>
        <begin position="6"/>
        <end position="26"/>
    </location>
</feature>
<reference evidence="4" key="1">
    <citation type="submission" date="2018-03" db="EMBL/GenBank/DDBJ databases">
        <title>Genome sequencing of Melaminivora sp. strain SC2-7.</title>
        <authorList>
            <person name="Kim S.-J."/>
            <person name="Heo J."/>
            <person name="Ahn J.-H."/>
            <person name="Kwon S.-W."/>
        </authorList>
    </citation>
    <scope>NUCLEOTIDE SEQUENCE [LARGE SCALE GENOMIC DNA]</scope>
    <source>
        <strain evidence="4">SC2-7</strain>
    </source>
</reference>
<dbReference type="Gene3D" id="3.30.870.10">
    <property type="entry name" value="Endonuclease Chain A"/>
    <property type="match status" value="2"/>
</dbReference>
<dbReference type="SUPFAM" id="SSF56024">
    <property type="entry name" value="Phospholipase D/nuclease"/>
    <property type="match status" value="2"/>
</dbReference>
<dbReference type="Proteomes" id="UP000241829">
    <property type="component" value="Chromosome"/>
</dbReference>
<feature type="transmembrane region" description="Helical" evidence="1">
    <location>
        <begin position="38"/>
        <end position="62"/>
    </location>
</feature>
<dbReference type="Pfam" id="PF13091">
    <property type="entry name" value="PLDc_2"/>
    <property type="match status" value="2"/>
</dbReference>
<dbReference type="OrthoDB" id="9762009at2"/>
<dbReference type="PROSITE" id="PS50035">
    <property type="entry name" value="PLD"/>
    <property type="match status" value="2"/>
</dbReference>
<keyword evidence="1" id="KW-0472">Membrane</keyword>
<organism evidence="3 4">
    <name type="scientific">Pulveribacter suum</name>
    <dbReference type="NCBI Taxonomy" id="2116657"/>
    <lineage>
        <taxon>Bacteria</taxon>
        <taxon>Pseudomonadati</taxon>
        <taxon>Pseudomonadota</taxon>
        <taxon>Betaproteobacteria</taxon>
        <taxon>Burkholderiales</taxon>
        <taxon>Comamonadaceae</taxon>
        <taxon>Pulveribacter</taxon>
    </lineage>
</organism>
<keyword evidence="4" id="KW-1185">Reference proteome</keyword>
<feature type="domain" description="PLD phosphodiesterase" evidence="2">
    <location>
        <begin position="380"/>
        <end position="407"/>
    </location>
</feature>
<evidence type="ECO:0000313" key="4">
    <source>
        <dbReference type="Proteomes" id="UP000241829"/>
    </source>
</evidence>